<dbReference type="Pfam" id="PF01740">
    <property type="entry name" value="STAS"/>
    <property type="match status" value="1"/>
</dbReference>
<name>A0ABV3LNF1_9ACTN</name>
<dbReference type="SUPFAM" id="SSF52091">
    <property type="entry name" value="SpoIIaa-like"/>
    <property type="match status" value="1"/>
</dbReference>
<dbReference type="EMBL" id="JBEYRS010000001">
    <property type="protein sequence ID" value="MEW2360850.1"/>
    <property type="molecule type" value="Genomic_DNA"/>
</dbReference>
<dbReference type="PANTHER" id="PTHR33495">
    <property type="entry name" value="ANTI-SIGMA FACTOR ANTAGONIST TM_1081-RELATED-RELATED"/>
    <property type="match status" value="1"/>
</dbReference>
<sequence>MRSYLTQGVTVVEIRGAVDISTAAEIRVHTDAASASRGARLIVDLRPVTFLDCATLGLLCRARRRALEYDGRMALVCVRPWHLRIFDILDLAELFEPRATVRDALPEDTRRVARRPR</sequence>
<dbReference type="CDD" id="cd07043">
    <property type="entry name" value="STAS_anti-anti-sigma_factors"/>
    <property type="match status" value="1"/>
</dbReference>
<dbReference type="PANTHER" id="PTHR33495:SF2">
    <property type="entry name" value="ANTI-SIGMA FACTOR ANTAGONIST TM_1081-RELATED"/>
    <property type="match status" value="1"/>
</dbReference>
<dbReference type="InterPro" id="IPR002645">
    <property type="entry name" value="STAS_dom"/>
</dbReference>
<dbReference type="InterPro" id="IPR003658">
    <property type="entry name" value="Anti-sigma_ant"/>
</dbReference>
<dbReference type="RefSeq" id="WP_359776628.1">
    <property type="nucleotide sequence ID" value="NZ_JBEYRR010000003.1"/>
</dbReference>
<dbReference type="Proteomes" id="UP001553843">
    <property type="component" value="Unassembled WGS sequence"/>
</dbReference>
<protein>
    <recommendedName>
        <fullName evidence="2">Anti-sigma factor antagonist</fullName>
    </recommendedName>
</protein>
<dbReference type="Gene3D" id="3.30.750.24">
    <property type="entry name" value="STAS domain"/>
    <property type="match status" value="1"/>
</dbReference>
<proteinExistence type="inferred from homology"/>
<organism evidence="4 5">
    <name type="scientific">Streptomyces huasconensis</name>
    <dbReference type="NCBI Taxonomy" id="1854574"/>
    <lineage>
        <taxon>Bacteria</taxon>
        <taxon>Bacillati</taxon>
        <taxon>Actinomycetota</taxon>
        <taxon>Actinomycetes</taxon>
        <taxon>Kitasatosporales</taxon>
        <taxon>Streptomycetaceae</taxon>
        <taxon>Streptomyces</taxon>
    </lineage>
</organism>
<evidence type="ECO:0000313" key="5">
    <source>
        <dbReference type="Proteomes" id="UP001553843"/>
    </source>
</evidence>
<reference evidence="4 5" key="1">
    <citation type="submission" date="2024-06" db="EMBL/GenBank/DDBJ databases">
        <title>The Natural Products Discovery Center: Release of the First 8490 Sequenced Strains for Exploring Actinobacteria Biosynthetic Diversity.</title>
        <authorList>
            <person name="Kalkreuter E."/>
            <person name="Kautsar S.A."/>
            <person name="Yang D."/>
            <person name="Bader C.D."/>
            <person name="Teijaro C.N."/>
            <person name="Fluegel L."/>
            <person name="Davis C.M."/>
            <person name="Simpson J.R."/>
            <person name="Lauterbach L."/>
            <person name="Steele A.D."/>
            <person name="Gui C."/>
            <person name="Meng S."/>
            <person name="Li G."/>
            <person name="Viehrig K."/>
            <person name="Ye F."/>
            <person name="Su P."/>
            <person name="Kiefer A.F."/>
            <person name="Nichols A."/>
            <person name="Cepeda A.J."/>
            <person name="Yan W."/>
            <person name="Fan B."/>
            <person name="Jiang Y."/>
            <person name="Adhikari A."/>
            <person name="Zheng C.-J."/>
            <person name="Schuster L."/>
            <person name="Cowan T.M."/>
            <person name="Smanski M.J."/>
            <person name="Chevrette M.G."/>
            <person name="De Carvalho L.P.S."/>
            <person name="Shen B."/>
        </authorList>
    </citation>
    <scope>NUCLEOTIDE SEQUENCE [LARGE SCALE GENOMIC DNA]</scope>
    <source>
        <strain evidence="4 5">NPDC047833</strain>
    </source>
</reference>
<evidence type="ECO:0000313" key="4">
    <source>
        <dbReference type="EMBL" id="MEW2360850.1"/>
    </source>
</evidence>
<comment type="similarity">
    <text evidence="1 2">Belongs to the anti-sigma-factor antagonist family.</text>
</comment>
<evidence type="ECO:0000256" key="2">
    <source>
        <dbReference type="RuleBase" id="RU003749"/>
    </source>
</evidence>
<keyword evidence="5" id="KW-1185">Reference proteome</keyword>
<gene>
    <name evidence="4" type="ORF">AB0887_02590</name>
</gene>
<evidence type="ECO:0000256" key="1">
    <source>
        <dbReference type="ARBA" id="ARBA00009013"/>
    </source>
</evidence>
<evidence type="ECO:0000259" key="3">
    <source>
        <dbReference type="PROSITE" id="PS50801"/>
    </source>
</evidence>
<feature type="domain" description="STAS" evidence="3">
    <location>
        <begin position="1"/>
        <end position="108"/>
    </location>
</feature>
<dbReference type="PROSITE" id="PS50801">
    <property type="entry name" value="STAS"/>
    <property type="match status" value="1"/>
</dbReference>
<dbReference type="NCBIfam" id="TIGR00377">
    <property type="entry name" value="ant_ant_sig"/>
    <property type="match status" value="1"/>
</dbReference>
<comment type="caution">
    <text evidence="4">The sequence shown here is derived from an EMBL/GenBank/DDBJ whole genome shotgun (WGS) entry which is preliminary data.</text>
</comment>
<accession>A0ABV3LNF1</accession>
<dbReference type="InterPro" id="IPR036513">
    <property type="entry name" value="STAS_dom_sf"/>
</dbReference>